<evidence type="ECO:0000313" key="10">
    <source>
        <dbReference type="Proteomes" id="UP000181980"/>
    </source>
</evidence>
<dbReference type="InterPro" id="IPR013563">
    <property type="entry name" value="Oligopep_ABC_C"/>
</dbReference>
<keyword evidence="3" id="KW-0813">Transport</keyword>
<dbReference type="InterPro" id="IPR027417">
    <property type="entry name" value="P-loop_NTPase"/>
</dbReference>
<protein>
    <submittedName>
        <fullName evidence="9">Peptide/nickel transport system ATP-binding protein</fullName>
    </submittedName>
</protein>
<evidence type="ECO:0000259" key="8">
    <source>
        <dbReference type="PROSITE" id="PS50893"/>
    </source>
</evidence>
<evidence type="ECO:0000313" key="9">
    <source>
        <dbReference type="EMBL" id="SEF17382.1"/>
    </source>
</evidence>
<accession>A0A1H5PU32</accession>
<dbReference type="Proteomes" id="UP000181980">
    <property type="component" value="Unassembled WGS sequence"/>
</dbReference>
<dbReference type="InterPro" id="IPR017871">
    <property type="entry name" value="ABC_transporter-like_CS"/>
</dbReference>
<dbReference type="Pfam" id="PF08352">
    <property type="entry name" value="oligo_HPY"/>
    <property type="match status" value="1"/>
</dbReference>
<dbReference type="RefSeq" id="WP_141711905.1">
    <property type="nucleotide sequence ID" value="NZ_FNUC01000004.1"/>
</dbReference>
<gene>
    <name evidence="9" type="ORF">SAMN04488561_5841</name>
</gene>
<keyword evidence="4" id="KW-1003">Cell membrane</keyword>
<dbReference type="PANTHER" id="PTHR43297">
    <property type="entry name" value="OLIGOPEPTIDE TRANSPORT ATP-BINDING PROTEIN APPD"/>
    <property type="match status" value="1"/>
</dbReference>
<dbReference type="PANTHER" id="PTHR43297:SF2">
    <property type="entry name" value="DIPEPTIDE TRANSPORT ATP-BINDING PROTEIN DPPD"/>
    <property type="match status" value="1"/>
</dbReference>
<dbReference type="AlphaFoldDB" id="A0A1H5PU32"/>
<dbReference type="FunFam" id="3.40.50.300:FF:000016">
    <property type="entry name" value="Oligopeptide ABC transporter ATP-binding component"/>
    <property type="match status" value="1"/>
</dbReference>
<dbReference type="InterPro" id="IPR003439">
    <property type="entry name" value="ABC_transporter-like_ATP-bd"/>
</dbReference>
<dbReference type="OrthoDB" id="8481147at2"/>
<dbReference type="InterPro" id="IPR050388">
    <property type="entry name" value="ABC_Ni/Peptide_Import"/>
</dbReference>
<dbReference type="Gene3D" id="3.40.50.300">
    <property type="entry name" value="P-loop containing nucleotide triphosphate hydrolases"/>
    <property type="match status" value="1"/>
</dbReference>
<proteinExistence type="inferred from homology"/>
<evidence type="ECO:0000256" key="6">
    <source>
        <dbReference type="ARBA" id="ARBA00022840"/>
    </source>
</evidence>
<dbReference type="Pfam" id="PF00005">
    <property type="entry name" value="ABC_tran"/>
    <property type="match status" value="1"/>
</dbReference>
<keyword evidence="5" id="KW-0547">Nucleotide-binding</keyword>
<dbReference type="SMART" id="SM00382">
    <property type="entry name" value="AAA"/>
    <property type="match status" value="1"/>
</dbReference>
<dbReference type="GO" id="GO:0005886">
    <property type="term" value="C:plasma membrane"/>
    <property type="evidence" value="ECO:0007669"/>
    <property type="project" value="UniProtKB-SubCell"/>
</dbReference>
<keyword evidence="10" id="KW-1185">Reference proteome</keyword>
<dbReference type="NCBIfam" id="TIGR01727">
    <property type="entry name" value="oligo_HPY"/>
    <property type="match status" value="1"/>
</dbReference>
<keyword evidence="7" id="KW-0472">Membrane</keyword>
<dbReference type="STRING" id="561176.SAMN04488561_5841"/>
<evidence type="ECO:0000256" key="7">
    <source>
        <dbReference type="ARBA" id="ARBA00023136"/>
    </source>
</evidence>
<evidence type="ECO:0000256" key="4">
    <source>
        <dbReference type="ARBA" id="ARBA00022475"/>
    </source>
</evidence>
<name>A0A1H5PU32_9ACTN</name>
<organism evidence="9 10">
    <name type="scientific">Jiangella alba</name>
    <dbReference type="NCBI Taxonomy" id="561176"/>
    <lineage>
        <taxon>Bacteria</taxon>
        <taxon>Bacillati</taxon>
        <taxon>Actinomycetota</taxon>
        <taxon>Actinomycetes</taxon>
        <taxon>Jiangellales</taxon>
        <taxon>Jiangellaceae</taxon>
        <taxon>Jiangella</taxon>
    </lineage>
</organism>
<dbReference type="PROSITE" id="PS00211">
    <property type="entry name" value="ABC_TRANSPORTER_1"/>
    <property type="match status" value="1"/>
</dbReference>
<evidence type="ECO:0000256" key="5">
    <source>
        <dbReference type="ARBA" id="ARBA00022741"/>
    </source>
</evidence>
<reference evidence="10" key="1">
    <citation type="submission" date="2016-10" db="EMBL/GenBank/DDBJ databases">
        <authorList>
            <person name="Varghese N."/>
            <person name="Submissions S."/>
        </authorList>
    </citation>
    <scope>NUCLEOTIDE SEQUENCE [LARGE SCALE GENOMIC DNA]</scope>
    <source>
        <strain evidence="10">DSM 45237</strain>
    </source>
</reference>
<feature type="domain" description="ABC transporter" evidence="8">
    <location>
        <begin position="21"/>
        <end position="269"/>
    </location>
</feature>
<dbReference type="GO" id="GO:0016887">
    <property type="term" value="F:ATP hydrolysis activity"/>
    <property type="evidence" value="ECO:0007669"/>
    <property type="project" value="InterPro"/>
</dbReference>
<dbReference type="GO" id="GO:0015833">
    <property type="term" value="P:peptide transport"/>
    <property type="evidence" value="ECO:0007669"/>
    <property type="project" value="InterPro"/>
</dbReference>
<comment type="subcellular location">
    <subcellularLocation>
        <location evidence="1">Cell membrane</location>
        <topology evidence="1">Peripheral membrane protein</topology>
    </subcellularLocation>
</comment>
<evidence type="ECO:0000256" key="1">
    <source>
        <dbReference type="ARBA" id="ARBA00004202"/>
    </source>
</evidence>
<dbReference type="InterPro" id="IPR003593">
    <property type="entry name" value="AAA+_ATPase"/>
</dbReference>
<dbReference type="CDD" id="cd03257">
    <property type="entry name" value="ABC_NikE_OppD_transporters"/>
    <property type="match status" value="1"/>
</dbReference>
<dbReference type="GO" id="GO:0005524">
    <property type="term" value="F:ATP binding"/>
    <property type="evidence" value="ECO:0007669"/>
    <property type="project" value="UniProtKB-KW"/>
</dbReference>
<evidence type="ECO:0000256" key="2">
    <source>
        <dbReference type="ARBA" id="ARBA00005417"/>
    </source>
</evidence>
<evidence type="ECO:0000256" key="3">
    <source>
        <dbReference type="ARBA" id="ARBA00022448"/>
    </source>
</evidence>
<comment type="similarity">
    <text evidence="2">Belongs to the ABC transporter superfamily.</text>
</comment>
<dbReference type="EMBL" id="FNUC01000004">
    <property type="protein sequence ID" value="SEF17382.1"/>
    <property type="molecule type" value="Genomic_DNA"/>
</dbReference>
<keyword evidence="6 9" id="KW-0067">ATP-binding</keyword>
<dbReference type="SUPFAM" id="SSF52540">
    <property type="entry name" value="P-loop containing nucleoside triphosphate hydrolases"/>
    <property type="match status" value="1"/>
</dbReference>
<sequence>MAETMVAPPRKPAEGAPVLSVRDLSVEFDTRDGVRPVVQNVSLDVYAGRTLAVLGESGSGKSVTARSVMGLIDAPGRITGGQVLFDGKDLVTVSAEERRLVSGEQIAIVFQDALSALNPVFSVGEQIAELLRTRRGLSRREAAAGAVELMARVRIPAAERRAKEYPHQFSGGMRQRAMIAMALALEPRVLIADEPTTALDVTVQAQIMDLLLDLQDETGMGMILITHDLGVVAETADTLAVMYAGRIVERGRVDDVFAKPAHPYTRGLLHSIPRLDREDEALWAIPGSPPTVLSRVAGCAFANRCDVAIDLCTTSRPDLTQVLPAGRASACHRHEEVLHGRV</sequence>
<dbReference type="PROSITE" id="PS50893">
    <property type="entry name" value="ABC_TRANSPORTER_2"/>
    <property type="match status" value="1"/>
</dbReference>